<dbReference type="AlphaFoldDB" id="G0QUX6"/>
<dbReference type="eggNOG" id="ENOG502SJ6R">
    <property type="taxonomic scope" value="Eukaryota"/>
</dbReference>
<sequence>MVYLMMKVLIQHSVSDVLMIENVKIFNQGMKKLKDCIKNVAQNFDNMWECLHDNIPDMSKLLIICNQTSEQIIKTEKIYQVLKKYNQNSTDLRNVMELYADQIVYDECLSKKIQKEIQPTSDMEVGDSLNQEIDYLLKKYNIYDEKSCVISISTNQETKSQISWCSKNCYNIFGINEQNLKGKSINEFMPSVFANRHDQILSNFYQNGKEVTINNIMHTWALDHKGYCFSCNIFVKIIPTLKNYEIISLIHKINENDYIITDYDGEISAVGKKISDYLQLNVKQLKENRLNIQLLAPKLSDIYKDYFIDFDIQNDNKGLVFEKDKPQLKQLKVLGADNKQINQKELKFYFFIPMNIENQIKYHLEAKRRLFVKHFGDENSLFKKVQEKNSDFKNQVYFKSDYGEYLQSGIKRLNKKKLQKIVKIKASLQVFTYFQGNSNFKIKALKIFQMEVKNFIFILFLKKQNINKAKTPQYATKERIKKQQQYLKLFMQDIKQFHVDIKAKKSQLKKEQEDEQEQLKEDQLNNKDKEDEEKQGSQSQTKLNEYYFKKKNKIKVYNSQKIKSQESILKQNNKPKIQQKETKNQNIVEISSKFFSRLRKTLIINKIIGKKPHSLFYNPRSHIEMKESGFLFDNDSEKQNTEEQEQQENFQTKQSQNIKSFFFFFFLKKVYLFKKSKSIKLQEQLKQNKLLIKENLLKNKKLKEIVLLHHQDMVQKQQQQDIIKIKKIKKRLKILINHQVQVKKNRCLMIFKKLIKNQMILYQLKEICFKISKKKKQKNKKMQQDKVQVHQIVQIHKMQQECQDNPQKMQIHL</sequence>
<keyword evidence="2" id="KW-0808">Transferase</keyword>
<reference evidence="2 3" key="1">
    <citation type="submission" date="2011-07" db="EMBL/GenBank/DDBJ databases">
        <authorList>
            <person name="Coyne R."/>
            <person name="Brami D."/>
            <person name="Johnson J."/>
            <person name="Hostetler J."/>
            <person name="Hannick L."/>
            <person name="Clark T."/>
            <person name="Cassidy-Hanley D."/>
            <person name="Inman J."/>
        </authorList>
    </citation>
    <scope>NUCLEOTIDE SEQUENCE [LARGE SCALE GENOMIC DNA]</scope>
    <source>
        <strain evidence="2 3">G5</strain>
    </source>
</reference>
<dbReference type="PANTHER" id="PTHR31600">
    <property type="entry name" value="TINY MACROCYSTS PROTEIN B-RELATED"/>
    <property type="match status" value="1"/>
</dbReference>
<dbReference type="GO" id="GO:0003887">
    <property type="term" value="F:DNA-directed DNA polymerase activity"/>
    <property type="evidence" value="ECO:0007669"/>
    <property type="project" value="UniProtKB-EC"/>
</dbReference>
<accession>G0QUX6</accession>
<keyword evidence="2" id="KW-0548">Nucleotidyltransferase</keyword>
<dbReference type="SUPFAM" id="SSF55785">
    <property type="entry name" value="PYP-like sensor domain (PAS domain)"/>
    <property type="match status" value="1"/>
</dbReference>
<evidence type="ECO:0000313" key="3">
    <source>
        <dbReference type="Proteomes" id="UP000008983"/>
    </source>
</evidence>
<dbReference type="InterPro" id="IPR035965">
    <property type="entry name" value="PAS-like_dom_sf"/>
</dbReference>
<dbReference type="EC" id="2.7.7.7" evidence="2"/>
<dbReference type="PANTHER" id="PTHR31600:SF2">
    <property type="entry name" value="GAMETE ENRICHED GENE 10 PROTEIN-RELATED"/>
    <property type="match status" value="1"/>
</dbReference>
<dbReference type="EC" id="5.2.1.8" evidence="2"/>
<evidence type="ECO:0000256" key="1">
    <source>
        <dbReference type="SAM" id="MobiDB-lite"/>
    </source>
</evidence>
<name>G0QUX6_ICHMU</name>
<dbReference type="InParanoid" id="G0QUX6"/>
<proteinExistence type="predicted"/>
<protein>
    <submittedName>
        <fullName evidence="2">PAS domain S-box family protein</fullName>
        <ecNumber evidence="2">2.7.7.7</ecNumber>
        <ecNumber evidence="2">5.2.1.8</ecNumber>
    </submittedName>
</protein>
<keyword evidence="3" id="KW-1185">Reference proteome</keyword>
<dbReference type="OMA" id="FIDIMNM"/>
<dbReference type="Proteomes" id="UP000008983">
    <property type="component" value="Unassembled WGS sequence"/>
</dbReference>
<dbReference type="InterPro" id="IPR052994">
    <property type="entry name" value="Tiny_macrocysts_regulators"/>
</dbReference>
<dbReference type="EMBL" id="GL983925">
    <property type="protein sequence ID" value="EGR30981.1"/>
    <property type="molecule type" value="Genomic_DNA"/>
</dbReference>
<feature type="region of interest" description="Disordered" evidence="1">
    <location>
        <begin position="508"/>
        <end position="542"/>
    </location>
</feature>
<keyword evidence="2" id="KW-0413">Isomerase</keyword>
<gene>
    <name evidence="2" type="ORF">IMG5_119970</name>
</gene>
<dbReference type="GeneID" id="14907106"/>
<dbReference type="RefSeq" id="XP_004034467.1">
    <property type="nucleotide sequence ID" value="XM_004034419.1"/>
</dbReference>
<dbReference type="OrthoDB" id="313179at2759"/>
<feature type="compositionally biased region" description="Basic and acidic residues" evidence="1">
    <location>
        <begin position="508"/>
        <end position="535"/>
    </location>
</feature>
<organism evidence="2 3">
    <name type="scientific">Ichthyophthirius multifiliis</name>
    <name type="common">White spot disease agent</name>
    <name type="synonym">Ich</name>
    <dbReference type="NCBI Taxonomy" id="5932"/>
    <lineage>
        <taxon>Eukaryota</taxon>
        <taxon>Sar</taxon>
        <taxon>Alveolata</taxon>
        <taxon>Ciliophora</taxon>
        <taxon>Intramacronucleata</taxon>
        <taxon>Oligohymenophorea</taxon>
        <taxon>Hymenostomatida</taxon>
        <taxon>Ophryoglenina</taxon>
        <taxon>Ichthyophthirius</taxon>
    </lineage>
</organism>
<evidence type="ECO:0000313" key="2">
    <source>
        <dbReference type="EMBL" id="EGR30981.1"/>
    </source>
</evidence>
<dbReference type="GO" id="GO:0003755">
    <property type="term" value="F:peptidyl-prolyl cis-trans isomerase activity"/>
    <property type="evidence" value="ECO:0007669"/>
    <property type="project" value="UniProtKB-EC"/>
</dbReference>